<dbReference type="GO" id="GO:0000151">
    <property type="term" value="C:ubiquitin ligase complex"/>
    <property type="evidence" value="ECO:0007669"/>
    <property type="project" value="TreeGrafter"/>
</dbReference>
<dbReference type="InterPro" id="IPR008181">
    <property type="entry name" value="dUTPase"/>
</dbReference>
<dbReference type="GO" id="GO:0071596">
    <property type="term" value="P:ubiquitin-dependent protein catabolic process via the N-end rule pathway"/>
    <property type="evidence" value="ECO:0007669"/>
    <property type="project" value="UniProtKB-UniRule"/>
</dbReference>
<dbReference type="PANTHER" id="PTHR21497:SF24">
    <property type="entry name" value="E3 UBIQUITIN-PROTEIN LIGASE UBR1"/>
    <property type="match status" value="1"/>
</dbReference>
<keyword evidence="8 16" id="KW-0378">Hydrolase</keyword>
<dbReference type="InterPro" id="IPR003126">
    <property type="entry name" value="Znf_UBR"/>
</dbReference>
<evidence type="ECO:0000256" key="6">
    <source>
        <dbReference type="ARBA" id="ARBA00022771"/>
    </source>
</evidence>
<dbReference type="UniPathway" id="UPA00143"/>
<dbReference type="SUPFAM" id="SSF54928">
    <property type="entry name" value="RNA-binding domain, RBD"/>
    <property type="match status" value="1"/>
</dbReference>
<keyword evidence="7 13" id="KW-0833">Ubl conjugation pathway</keyword>
<proteinExistence type="inferred from homology"/>
<dbReference type="GO" id="GO:0046081">
    <property type="term" value="P:dUTP catabolic process"/>
    <property type="evidence" value="ECO:0007669"/>
    <property type="project" value="InterPro"/>
</dbReference>
<evidence type="ECO:0000256" key="9">
    <source>
        <dbReference type="ARBA" id="ARBA00022833"/>
    </source>
</evidence>
<dbReference type="GO" id="GO:0004170">
    <property type="term" value="F:dUTP diphosphatase activity"/>
    <property type="evidence" value="ECO:0007669"/>
    <property type="project" value="InterPro"/>
</dbReference>
<evidence type="ECO:0000259" key="15">
    <source>
        <dbReference type="PROSITE" id="PS51157"/>
    </source>
</evidence>
<dbReference type="PROSITE" id="PS51157">
    <property type="entry name" value="ZF_UBR"/>
    <property type="match status" value="1"/>
</dbReference>
<keyword evidence="5 13" id="KW-0479">Metal-binding</keyword>
<dbReference type="FunFam" id="2.10.110.30:FF:000002">
    <property type="entry name" value="Putative e3 ubiquitin-protein ligase ubr3"/>
    <property type="match status" value="1"/>
</dbReference>
<dbReference type="GO" id="GO:0000287">
    <property type="term" value="F:magnesium ion binding"/>
    <property type="evidence" value="ECO:0007669"/>
    <property type="project" value="InterPro"/>
</dbReference>
<dbReference type="OrthoDB" id="424702at2759"/>
<evidence type="ECO:0000256" key="3">
    <source>
        <dbReference type="ARBA" id="ARBA00005142"/>
    </source>
</evidence>
<keyword evidence="17" id="KW-1185">Reference proteome</keyword>
<dbReference type="InterPro" id="IPR036157">
    <property type="entry name" value="dUTPase-like_sf"/>
</dbReference>
<evidence type="ECO:0000256" key="7">
    <source>
        <dbReference type="ARBA" id="ARBA00022786"/>
    </source>
</evidence>
<comment type="caution">
    <text evidence="16">The sequence shown here is derived from an EMBL/GenBank/DDBJ whole genome shotgun (WGS) entry which is preliminary data.</text>
</comment>
<dbReference type="SMART" id="SM00396">
    <property type="entry name" value="ZnF_UBR1"/>
    <property type="match status" value="1"/>
</dbReference>
<gene>
    <name evidence="16" type="primary">DUT</name>
    <name evidence="16" type="ORF">AK812_SmicGene30190</name>
</gene>
<dbReference type="EC" id="2.3.2.27" evidence="13"/>
<evidence type="ECO:0000256" key="4">
    <source>
        <dbReference type="ARBA" id="ARBA00022679"/>
    </source>
</evidence>
<dbReference type="Pfam" id="PF22960">
    <property type="entry name" value="WHD_UBR1"/>
    <property type="match status" value="1"/>
</dbReference>
<comment type="similarity">
    <text evidence="11 13">Belongs to the E3 ubiquitin-protein ligase UBR1-like family.</text>
</comment>
<dbReference type="Gene3D" id="2.70.40.10">
    <property type="match status" value="1"/>
</dbReference>
<dbReference type="Pfam" id="PF02207">
    <property type="entry name" value="zf-UBR"/>
    <property type="match status" value="1"/>
</dbReference>
<keyword evidence="10" id="KW-0546">Nucleotide metabolism</keyword>
<dbReference type="PANTHER" id="PTHR21497">
    <property type="entry name" value="UBIQUITIN LIGASE E3 ALPHA-RELATED"/>
    <property type="match status" value="1"/>
</dbReference>
<keyword evidence="9 13" id="KW-0862">Zinc</keyword>
<evidence type="ECO:0000256" key="5">
    <source>
        <dbReference type="ARBA" id="ARBA00022723"/>
    </source>
</evidence>
<evidence type="ECO:0000256" key="11">
    <source>
        <dbReference type="ARBA" id="ARBA00046341"/>
    </source>
</evidence>
<dbReference type="GO" id="GO:0008270">
    <property type="term" value="F:zinc ion binding"/>
    <property type="evidence" value="ECO:0007669"/>
    <property type="project" value="UniProtKB-UniRule"/>
</dbReference>
<dbReference type="GO" id="GO:0006226">
    <property type="term" value="P:dUMP biosynthetic process"/>
    <property type="evidence" value="ECO:0007669"/>
    <property type="project" value="UniProtKB-UniPathway"/>
</dbReference>
<dbReference type="CDD" id="cd19673">
    <property type="entry name" value="UBR-box_UBR3"/>
    <property type="match status" value="1"/>
</dbReference>
<evidence type="ECO:0000313" key="16">
    <source>
        <dbReference type="EMBL" id="OLP88457.1"/>
    </source>
</evidence>
<evidence type="ECO:0000256" key="13">
    <source>
        <dbReference type="RuleBase" id="RU366018"/>
    </source>
</evidence>
<dbReference type="SUPFAM" id="SSF51283">
    <property type="entry name" value="dUTPase-like"/>
    <property type="match status" value="1"/>
</dbReference>
<keyword evidence="4 13" id="KW-0808">Transferase</keyword>
<dbReference type="CDD" id="cd07557">
    <property type="entry name" value="trimeric_dUTPase"/>
    <property type="match status" value="1"/>
</dbReference>
<dbReference type="GO" id="GO:0003677">
    <property type="term" value="F:DNA binding"/>
    <property type="evidence" value="ECO:0007669"/>
    <property type="project" value="InterPro"/>
</dbReference>
<evidence type="ECO:0000256" key="8">
    <source>
        <dbReference type="ARBA" id="ARBA00022801"/>
    </source>
</evidence>
<dbReference type="InterPro" id="IPR033704">
    <property type="entry name" value="dUTPase_trimeric"/>
</dbReference>
<dbReference type="InterPro" id="IPR055194">
    <property type="entry name" value="UBR1-like_WH"/>
</dbReference>
<dbReference type="Proteomes" id="UP000186817">
    <property type="component" value="Unassembled WGS sequence"/>
</dbReference>
<dbReference type="EMBL" id="LSRX01000813">
    <property type="protein sequence ID" value="OLP88457.1"/>
    <property type="molecule type" value="Genomic_DNA"/>
</dbReference>
<feature type="region of interest" description="Disordered" evidence="14">
    <location>
        <begin position="2067"/>
        <end position="2132"/>
    </location>
</feature>
<evidence type="ECO:0000256" key="14">
    <source>
        <dbReference type="SAM" id="MobiDB-lite"/>
    </source>
</evidence>
<evidence type="ECO:0000256" key="12">
    <source>
        <dbReference type="PROSITE-ProRule" id="PRU00508"/>
    </source>
</evidence>
<dbReference type="InterPro" id="IPR011010">
    <property type="entry name" value="DNA_brk_join_enz"/>
</dbReference>
<sequence>MDQPQVSQRFSANAEQSAIKVQLAQTEGAKCRCDAVWYGDTIAYGCKTCGLSSASCICVFCFDAGDHEGHDFYISRSDYGCCDCGDAYAWRQSGFCRHHPGPREDSDPAQLLPEATRRRAQLLIPAQVRRLVNFHPSVLPGVEPPPVPSEPRRTRSASSVSSKGTSTGSQSRATDEDSLRVLITGINLRVTEEQLREFLESKLSLAEVATLQNLELQRDEDSKASKGRAYINMVSKNLRFRAVSYRSRPGHGLCQAMLVKRLSAAAVLPQRGSAAAAGFDLSAAEATVIPAGDKGVVKTGLSIAIPEGTYARIAPRSGLAVKKMIQAGAGVVDHDYRGEVGVVLFNHGTEDFAVAIGDRVAQLILEKISTAGCHEVEFCGLEALAVDSRRCQDQSAHPAEQVPGGRFMKLYGSNAAGVTAIVNASGEVLRGSPLRMHVGPSAIAEAEKHLQALETNFEWLLNLGGFHDGLRKIIGQVFLDRRLFVQGQSAVEVLLRHSHLMEPSVRKLETNLMVDLMLDLDFKHRFAQVFTTLYPELVRNREGNQDTNELGDFTCQIFTRQDVTMELVRDRDLVKTLLECLWGLLRPALVSDSAPAVFNHESNIFRDHEIIQCSMDLLYVLDHSDIAREIIRSPRLSGELWAGWIQILISMQAMNPHKRRSDNHVEFTSPSWGNALTLHTDLGSNTWLILDAIEFKAELESVKDMAQLAWRELRSWMVQVHAAEGRVGAAAMEGAFDYEVSRGTSFHIPVNRVLALLLHQLCIRAPRARSDGSLVEQVFSAVGMSAESDIMWWMEHPLRALVLHWQVMAGMWRRNGEALEHESEFYRMNYWHHLLIDVDLLVLRMAALALRPETFFRVTLKRFELGHWLLPGDPMGRLLLREEPEQEFAMMKLQSFVLFLYQLLSWNTHLSLTWPQLVTHTTRQFLSVGPKSHSQLWDPRLERSTATATAKDQHMLEAALREISSFSEADGSGHNPAKYHLREDQWFAVDPYYHLFAWSEQQKVEENLVAAMKARGGDLSTWIEESARLQPPLREAFRLPFLRWCSSGMVQAFCWLLLVRLAFQKDVSSDGRLLVLALLLAIRSTNADGLEEIPPCGWSDVDMEVSSIPTEEVQLTWLAKAVTPLSHTATRKFCVQVTTAGAAKAELNVSLMDAVDRLVAVGGSVSSSLARGLRQRLLREAVPSRSESACHGDEDRKAKRRKAVERQQRMLESLRKRQAAFISGAAGRDLLETDSKSQEEQKGMDAEAGLAGMEMSPAECVVCMSHQEGEDSENPLGLICFLRPAVASSMPRSRVPTEQAVLLQQPKAPVSGPPRRPQCFEAQAPDGLVLARACSHRMHFSCWRSFRPASLRSGGDRTSCPYCGTVANALLPVGDIGESARFRLPLHAAGAADEAVDFPIPRRHADASDDFLACLEGQLRRLGQQHAQAACLPEALGATPGVAGPMMSLSKLCADSIALAEVRLRTRPAAALGAESSASASATSSASRRTLDGSETSAAALMLRGIIAEAIDATPPLTQVLGGKLATFLLSTTPHGRFQTLTALLLCLCKSRACKPSELGRARQLVHGFYLLEAVVVLSCLCDDALIEAGFHQASGHAAESESIWSLVQTLASTGQGADQSMRLTPIQTLAEAAKVLKLALNPFLFKVRMLLYLLSPDNFPSTEAIFTKSGMEVLPPAEDHSRLASGEDGLPEVEELLMLRPQNCRVDIAALTSLIGCIPPESLHRGLQPRSPLLLVLVDDAEMAEAPMHVWQVSSAGFSRLQASGFEEFVELSPNTFPANVRGRLYCVAYRLSLPVITGKVYQKFYTQFVHARCPDRLKLAQCWVGQAKGLAKVLRNLPNCWTFSEAWLKAVVADCAEDTWIICCILLMLHASLRWSDAQRMRVASIVSDGDTIRGWTWRCKTSASGMAWGCLRGGFQSAWGAVFMKGLEMLPTGQDFLLAGPGGGPMSYSCMLGQLRRCLMCYAGFSAEQAQLFTLHSLKCTLLCWGNQLHLSKSLRASQGHHRYTSVSGAVQKYGRDDVIGQIKFQQLVWGAVSGGWIPGIPLHRGVTRLDAFDSLRVPCNNKAEPAIGATAPNDMVPGSDTGPEEEEEEVAGRNLVAPEDVAAWSDGEDSAAPSDGSGDDADEEVSSFSGPWLLNTKTGWFHRAVKLGDDDQWCLACRPRAVLQEHYILHETDPRFESWTA</sequence>
<comment type="catalytic activity">
    <reaction evidence="1 13">
        <text>S-ubiquitinyl-[E2 ubiquitin-conjugating enzyme]-L-cysteine + [acceptor protein]-L-lysine = [E2 ubiquitin-conjugating enzyme]-L-cysteine + N(6)-ubiquitinyl-[acceptor protein]-L-lysine.</text>
        <dbReference type="EC" id="2.3.2.27"/>
    </reaction>
</comment>
<dbReference type="GO" id="GO:0005737">
    <property type="term" value="C:cytoplasm"/>
    <property type="evidence" value="ECO:0007669"/>
    <property type="project" value="TreeGrafter"/>
</dbReference>
<protein>
    <recommendedName>
        <fullName evidence="13">E3 ubiquitin-protein ligase</fullName>
        <ecNumber evidence="13">2.3.2.27</ecNumber>
    </recommendedName>
</protein>
<dbReference type="GO" id="GO:0016567">
    <property type="term" value="P:protein ubiquitination"/>
    <property type="evidence" value="ECO:0007669"/>
    <property type="project" value="UniProtKB-UniRule"/>
</dbReference>
<evidence type="ECO:0000313" key="17">
    <source>
        <dbReference type="Proteomes" id="UP000186817"/>
    </source>
</evidence>
<feature type="region of interest" description="Disordered" evidence="14">
    <location>
        <begin position="139"/>
        <end position="174"/>
    </location>
</feature>
<dbReference type="InterPro" id="IPR035979">
    <property type="entry name" value="RBD_domain_sf"/>
</dbReference>
<evidence type="ECO:0000256" key="1">
    <source>
        <dbReference type="ARBA" id="ARBA00000900"/>
    </source>
</evidence>
<dbReference type="InterPro" id="IPR039164">
    <property type="entry name" value="UBR1-like"/>
</dbReference>
<dbReference type="Gene3D" id="2.10.110.30">
    <property type="match status" value="1"/>
</dbReference>
<dbReference type="Pfam" id="PF00692">
    <property type="entry name" value="dUTPase"/>
    <property type="match status" value="1"/>
</dbReference>
<comment type="pathway">
    <text evidence="2 13">Protein modification; protein ubiquitination.</text>
</comment>
<dbReference type="InterPro" id="IPR029054">
    <property type="entry name" value="dUTPase-like"/>
</dbReference>
<comment type="function">
    <text evidence="13">Ubiquitin ligase protein which is a component of the N-end rule pathway. Recognizes and binds to proteins bearing specific N-terminal residues that are destabilizing according to the N-end rule, leading to their ubiquitination and subsequent degradation.</text>
</comment>
<evidence type="ECO:0000256" key="10">
    <source>
        <dbReference type="ARBA" id="ARBA00023080"/>
    </source>
</evidence>
<evidence type="ECO:0000256" key="2">
    <source>
        <dbReference type="ARBA" id="ARBA00004906"/>
    </source>
</evidence>
<organism evidence="16 17">
    <name type="scientific">Symbiodinium microadriaticum</name>
    <name type="common">Dinoflagellate</name>
    <name type="synonym">Zooxanthella microadriatica</name>
    <dbReference type="NCBI Taxonomy" id="2951"/>
    <lineage>
        <taxon>Eukaryota</taxon>
        <taxon>Sar</taxon>
        <taxon>Alveolata</taxon>
        <taxon>Dinophyceae</taxon>
        <taxon>Suessiales</taxon>
        <taxon>Symbiodiniaceae</taxon>
        <taxon>Symbiodinium</taxon>
    </lineage>
</organism>
<comment type="pathway">
    <text evidence="3">Pyrimidine metabolism; dUMP biosynthesis; dUMP from dCTP (dUTP route): step 2/2.</text>
</comment>
<feature type="zinc finger region" description="UBR-type" evidence="12">
    <location>
        <begin position="31"/>
        <end position="101"/>
    </location>
</feature>
<dbReference type="SUPFAM" id="SSF56349">
    <property type="entry name" value="DNA breaking-rejoining enzymes"/>
    <property type="match status" value="1"/>
</dbReference>
<dbReference type="GO" id="GO:0061630">
    <property type="term" value="F:ubiquitin protein ligase activity"/>
    <property type="evidence" value="ECO:0007669"/>
    <property type="project" value="UniProtKB-UniRule"/>
</dbReference>
<accession>A0A1Q9CZW9</accession>
<dbReference type="NCBIfam" id="TIGR00576">
    <property type="entry name" value="dut"/>
    <property type="match status" value="1"/>
</dbReference>
<dbReference type="UniPathway" id="UPA00610">
    <property type="reaction ID" value="UER00666"/>
</dbReference>
<feature type="domain" description="UBR-type" evidence="15">
    <location>
        <begin position="31"/>
        <end position="101"/>
    </location>
</feature>
<reference evidence="16 17" key="1">
    <citation type="submission" date="2016-02" db="EMBL/GenBank/DDBJ databases">
        <title>Genome analysis of coral dinoflagellate symbionts highlights evolutionary adaptations to a symbiotic lifestyle.</title>
        <authorList>
            <person name="Aranda M."/>
            <person name="Li Y."/>
            <person name="Liew Y.J."/>
            <person name="Baumgarten S."/>
            <person name="Simakov O."/>
            <person name="Wilson M."/>
            <person name="Piel J."/>
            <person name="Ashoor H."/>
            <person name="Bougouffa S."/>
            <person name="Bajic V.B."/>
            <person name="Ryu T."/>
            <person name="Ravasi T."/>
            <person name="Bayer T."/>
            <person name="Micklem G."/>
            <person name="Kim H."/>
            <person name="Bhak J."/>
            <person name="Lajeunesse T.C."/>
            <person name="Voolstra C.R."/>
        </authorList>
    </citation>
    <scope>NUCLEOTIDE SEQUENCE [LARGE SCALE GENOMIC DNA]</scope>
    <source>
        <strain evidence="16 17">CCMP2467</strain>
    </source>
</reference>
<keyword evidence="6 13" id="KW-0863">Zinc-finger</keyword>
<dbReference type="NCBIfam" id="NF001862">
    <property type="entry name" value="PRK00601.1"/>
    <property type="match status" value="1"/>
</dbReference>
<name>A0A1Q9CZW9_SYMMI</name>
<feature type="compositionally biased region" description="Low complexity" evidence="14">
    <location>
        <begin position="156"/>
        <end position="172"/>
    </location>
</feature>